<feature type="site" description="Activates thiol group during catalysis" evidence="6">
    <location>
        <position position="140"/>
    </location>
</feature>
<dbReference type="SMART" id="SM00846">
    <property type="entry name" value="Gp_dh_N"/>
    <property type="match status" value="1"/>
</dbReference>
<feature type="active site" description="Nucleophile" evidence="4">
    <location>
        <position position="113"/>
    </location>
</feature>
<evidence type="ECO:0000256" key="5">
    <source>
        <dbReference type="PIRSR" id="PIRSR000149-3"/>
    </source>
</evidence>
<dbReference type="InterPro" id="IPR020828">
    <property type="entry name" value="GlycerAld_3-P_DH_NAD(P)-bd"/>
</dbReference>
<feature type="binding site" evidence="5">
    <location>
        <position position="83"/>
    </location>
    <ligand>
        <name>NAD(+)</name>
        <dbReference type="ChEBI" id="CHEBI:57540"/>
    </ligand>
</feature>
<evidence type="ECO:0000256" key="3">
    <source>
        <dbReference type="ARBA" id="ARBA00023027"/>
    </source>
</evidence>
<dbReference type="InterPro" id="IPR020831">
    <property type="entry name" value="GlycerAld/Erythrose_P_DH"/>
</dbReference>
<dbReference type="EMBL" id="ABEU02000020">
    <property type="status" value="NOT_ANNOTATED_CDS"/>
    <property type="molecule type" value="Genomic_DNA"/>
</dbReference>
<evidence type="ECO:0000259" key="8">
    <source>
        <dbReference type="SMART" id="SM00846"/>
    </source>
</evidence>
<dbReference type="SUPFAM" id="SSF51735">
    <property type="entry name" value="NAD(P)-binding Rossmann-fold domains"/>
    <property type="match status" value="1"/>
</dbReference>
<gene>
    <name evidence="9" type="primary">LOC112273064</name>
</gene>
<evidence type="ECO:0000256" key="1">
    <source>
        <dbReference type="ARBA" id="ARBA00007406"/>
    </source>
</evidence>
<keyword evidence="3 5" id="KW-0520">NAD</keyword>
<dbReference type="PIRSF" id="PIRSF000149">
    <property type="entry name" value="GAP_DH"/>
    <property type="match status" value="1"/>
</dbReference>
<dbReference type="Gramene" id="Pp3c20_5060V3.5">
    <property type="protein sequence ID" value="Pp3c20_5060V3.5"/>
    <property type="gene ID" value="Pp3c20_5060"/>
</dbReference>
<evidence type="ECO:0000256" key="4">
    <source>
        <dbReference type="PIRSR" id="PIRSR000149-1"/>
    </source>
</evidence>
<dbReference type="PANTHER" id="PTHR10836">
    <property type="entry name" value="GLYCERALDEHYDE 3-PHOSPHATE DEHYDROGENASE"/>
    <property type="match status" value="1"/>
</dbReference>
<dbReference type="Gene3D" id="3.30.360.10">
    <property type="entry name" value="Dihydrodipicolinate Reductase, domain 2"/>
    <property type="match status" value="1"/>
</dbReference>
<reference evidence="9 10" key="2">
    <citation type="journal article" date="2018" name="Plant J.">
        <title>The Physcomitrella patens chromosome-scale assembly reveals moss genome structure and evolution.</title>
        <authorList>
            <person name="Lang D."/>
            <person name="Ullrich K.K."/>
            <person name="Murat F."/>
            <person name="Fuchs J."/>
            <person name="Jenkins J."/>
            <person name="Haas F.B."/>
            <person name="Piednoel M."/>
            <person name="Gundlach H."/>
            <person name="Van Bel M."/>
            <person name="Meyberg R."/>
            <person name="Vives C."/>
            <person name="Morata J."/>
            <person name="Symeonidi A."/>
            <person name="Hiss M."/>
            <person name="Muchero W."/>
            <person name="Kamisugi Y."/>
            <person name="Saleh O."/>
            <person name="Blanc G."/>
            <person name="Decker E.L."/>
            <person name="van Gessel N."/>
            <person name="Grimwood J."/>
            <person name="Hayes R.D."/>
            <person name="Graham S.W."/>
            <person name="Gunter L.E."/>
            <person name="McDaniel S.F."/>
            <person name="Hoernstein S.N.W."/>
            <person name="Larsson A."/>
            <person name="Li F.W."/>
            <person name="Perroud P.F."/>
            <person name="Phillips J."/>
            <person name="Ranjan P."/>
            <person name="Rokshar D.S."/>
            <person name="Rothfels C.J."/>
            <person name="Schneider L."/>
            <person name="Shu S."/>
            <person name="Stevenson D.W."/>
            <person name="Thummler F."/>
            <person name="Tillich M."/>
            <person name="Villarreal Aguilar J.C."/>
            <person name="Widiez T."/>
            <person name="Wong G.K."/>
            <person name="Wymore A."/>
            <person name="Zhang Y."/>
            <person name="Zimmer A.D."/>
            <person name="Quatrano R.S."/>
            <person name="Mayer K.F.X."/>
            <person name="Goodstein D."/>
            <person name="Casacuberta J.M."/>
            <person name="Vandepoele K."/>
            <person name="Reski R."/>
            <person name="Cuming A.C."/>
            <person name="Tuskan G.A."/>
            <person name="Maumus F."/>
            <person name="Salse J."/>
            <person name="Schmutz J."/>
            <person name="Rensing S.A."/>
        </authorList>
    </citation>
    <scope>NUCLEOTIDE SEQUENCE [LARGE SCALE GENOMIC DNA]</scope>
    <source>
        <strain evidence="9 10">cv. Gransden 2004</strain>
    </source>
</reference>
<feature type="domain" description="Glyceraldehyde 3-phosphate dehydrogenase NAD(P) binding" evidence="8">
    <location>
        <begin position="1"/>
        <end position="113"/>
    </location>
</feature>
<keyword evidence="10" id="KW-1185">Reference proteome</keyword>
<keyword evidence="2" id="KW-0560">Oxidoreductase</keyword>
<evidence type="ECO:0000256" key="2">
    <source>
        <dbReference type="ARBA" id="ARBA00023002"/>
    </source>
</evidence>
<feature type="binding site" evidence="5">
    <location>
        <position position="277"/>
    </location>
    <ligand>
        <name>NAD(+)</name>
        <dbReference type="ChEBI" id="CHEBI:57540"/>
    </ligand>
</feature>
<evidence type="ECO:0000256" key="6">
    <source>
        <dbReference type="PIRSR" id="PIRSR000149-4"/>
    </source>
</evidence>
<reference evidence="9" key="3">
    <citation type="submission" date="2020-12" db="UniProtKB">
        <authorList>
            <consortium name="EnsemblPlants"/>
        </authorList>
    </citation>
    <scope>IDENTIFICATION</scope>
</reference>
<dbReference type="Pfam" id="PF02800">
    <property type="entry name" value="Gp_dh_C"/>
    <property type="match status" value="1"/>
</dbReference>
<protein>
    <recommendedName>
        <fullName evidence="8">Glyceraldehyde 3-phosphate dehydrogenase NAD(P) binding domain-containing protein</fullName>
    </recommendedName>
</protein>
<accession>A0A7I4CBH9</accession>
<evidence type="ECO:0000313" key="9">
    <source>
        <dbReference type="EnsemblPlants" id="Pp3c20_5060V3.5"/>
    </source>
</evidence>
<evidence type="ECO:0000313" key="10">
    <source>
        <dbReference type="Proteomes" id="UP000006727"/>
    </source>
</evidence>
<name>A0A7I4CBH9_PHYPA</name>
<dbReference type="GO" id="GO:0051287">
    <property type="term" value="F:NAD binding"/>
    <property type="evidence" value="ECO:0007669"/>
    <property type="project" value="InterPro"/>
</dbReference>
<organism evidence="9 10">
    <name type="scientific">Physcomitrium patens</name>
    <name type="common">Spreading-leaved earth moss</name>
    <name type="synonym">Physcomitrella patens</name>
    <dbReference type="NCBI Taxonomy" id="3218"/>
    <lineage>
        <taxon>Eukaryota</taxon>
        <taxon>Viridiplantae</taxon>
        <taxon>Streptophyta</taxon>
        <taxon>Embryophyta</taxon>
        <taxon>Bryophyta</taxon>
        <taxon>Bryophytina</taxon>
        <taxon>Bryopsida</taxon>
        <taxon>Funariidae</taxon>
        <taxon>Funariales</taxon>
        <taxon>Funariaceae</taxon>
        <taxon>Physcomitrium</taxon>
    </lineage>
</organism>
<keyword evidence="5" id="KW-0547">Nucleotide-binding</keyword>
<dbReference type="PRINTS" id="PR00078">
    <property type="entry name" value="G3PDHDRGNASE"/>
</dbReference>
<dbReference type="Pfam" id="PF00044">
    <property type="entry name" value="Gp_dh_N"/>
    <property type="match status" value="1"/>
</dbReference>
<proteinExistence type="inferred from homology"/>
<dbReference type="CDD" id="cd18126">
    <property type="entry name" value="GAPDH_I_C"/>
    <property type="match status" value="1"/>
</dbReference>
<evidence type="ECO:0000256" key="7">
    <source>
        <dbReference type="RuleBase" id="RU000397"/>
    </source>
</evidence>
<dbReference type="FunFam" id="3.30.360.10:FF:000001">
    <property type="entry name" value="Glyceraldehyde-3-phosphate dehydrogenase"/>
    <property type="match status" value="1"/>
</dbReference>
<comment type="similarity">
    <text evidence="1 7">Belongs to the glyceraldehyde-3-phosphate dehydrogenase family.</text>
</comment>
<dbReference type="AlphaFoldDB" id="A0A7I4CBH9"/>
<dbReference type="InterPro" id="IPR036291">
    <property type="entry name" value="NAD(P)-bd_dom_sf"/>
</dbReference>
<dbReference type="PANTHER" id="PTHR10836:SF132">
    <property type="entry name" value="GLYCERALDEHYDE-3-PHOSPHATE DEHYDROGENASE"/>
    <property type="match status" value="1"/>
</dbReference>
<reference evidence="9 10" key="1">
    <citation type="journal article" date="2008" name="Science">
        <title>The Physcomitrella genome reveals evolutionary insights into the conquest of land by plants.</title>
        <authorList>
            <person name="Rensing S."/>
            <person name="Lang D."/>
            <person name="Zimmer A."/>
            <person name="Terry A."/>
            <person name="Salamov A."/>
            <person name="Shapiro H."/>
            <person name="Nishiyama T."/>
            <person name="Perroud P.-F."/>
            <person name="Lindquist E."/>
            <person name="Kamisugi Y."/>
            <person name="Tanahashi T."/>
            <person name="Sakakibara K."/>
            <person name="Fujita T."/>
            <person name="Oishi K."/>
            <person name="Shin-I T."/>
            <person name="Kuroki Y."/>
            <person name="Toyoda A."/>
            <person name="Suzuki Y."/>
            <person name="Hashimoto A."/>
            <person name="Yamaguchi K."/>
            <person name="Sugano A."/>
            <person name="Kohara Y."/>
            <person name="Fujiyama A."/>
            <person name="Anterola A."/>
            <person name="Aoki S."/>
            <person name="Ashton N."/>
            <person name="Barbazuk W.B."/>
            <person name="Barker E."/>
            <person name="Bennetzen J."/>
            <person name="Bezanilla M."/>
            <person name="Blankenship R."/>
            <person name="Cho S.H."/>
            <person name="Dutcher S."/>
            <person name="Estelle M."/>
            <person name="Fawcett J.A."/>
            <person name="Gundlach H."/>
            <person name="Hanada K."/>
            <person name="Heyl A."/>
            <person name="Hicks K.A."/>
            <person name="Hugh J."/>
            <person name="Lohr M."/>
            <person name="Mayer K."/>
            <person name="Melkozernov A."/>
            <person name="Murata T."/>
            <person name="Nelson D."/>
            <person name="Pils B."/>
            <person name="Prigge M."/>
            <person name="Reiss B."/>
            <person name="Renner T."/>
            <person name="Rombauts S."/>
            <person name="Rushton P."/>
            <person name="Sanderfoot A."/>
            <person name="Schween G."/>
            <person name="Shiu S.-H."/>
            <person name="Stueber K."/>
            <person name="Theodoulou F.L."/>
            <person name="Tu H."/>
            <person name="Van de Peer Y."/>
            <person name="Verrier P.J."/>
            <person name="Waters E."/>
            <person name="Wood A."/>
            <person name="Yang L."/>
            <person name="Cove D."/>
            <person name="Cuming A."/>
            <person name="Hasebe M."/>
            <person name="Lucas S."/>
            <person name="Mishler D.B."/>
            <person name="Reski R."/>
            <person name="Grigoriev I."/>
            <person name="Quatrano R.S."/>
            <person name="Boore J.L."/>
        </authorList>
    </citation>
    <scope>NUCLEOTIDE SEQUENCE [LARGE SCALE GENOMIC DNA]</scope>
    <source>
        <strain evidence="9 10">cv. Gransden 2004</strain>
    </source>
</reference>
<dbReference type="GO" id="GO:0016620">
    <property type="term" value="F:oxidoreductase activity, acting on the aldehyde or oxo group of donors, NAD or NADP as acceptor"/>
    <property type="evidence" value="ECO:0007669"/>
    <property type="project" value="InterPro"/>
</dbReference>
<dbReference type="InterPro" id="IPR020829">
    <property type="entry name" value="GlycerAld_3-P_DH_cat"/>
</dbReference>
<dbReference type="SUPFAM" id="SSF55347">
    <property type="entry name" value="Glyceraldehyde-3-phosphate dehydrogenase-like, C-terminal domain"/>
    <property type="match status" value="1"/>
</dbReference>
<dbReference type="Gene3D" id="3.40.50.720">
    <property type="entry name" value="NAD(P)-binding Rossmann-like Domain"/>
    <property type="match status" value="1"/>
</dbReference>
<sequence>MAYMFTFDTVHGQKLAKSDIYAQDSHTLSFAGKKVAVYGQKDLAKIPWSKHRADYVVECTGNYTDKDRASAHLKGGAKKVIITGFSKDAPTFVVGVNEREYRPEHNVVSMGGCTTNCMTPLMKVLHERFGVAEALMTTVHSLTATKKSLDGPSLKEWRSGAAAGFNLIPSSTTASKAIGRLIPTLNGKVRSIAFRVPTPDASLVDLTVKLNRRVPYEEICAAIREEADGKMKGILGYNDNDPASCEFIGDSRSSIFDSKAGFALAENFVKLVAWYDNEWGYSHRVLDLIMHMSSVQHSRYHF</sequence>
<dbReference type="Proteomes" id="UP000006727">
    <property type="component" value="Chromosome 20"/>
</dbReference>
<dbReference type="EnsemblPlants" id="Pp3c20_5060V3.5">
    <property type="protein sequence ID" value="Pp3c20_5060V3.5"/>
    <property type="gene ID" value="Pp3c20_5060"/>
</dbReference>